<evidence type="ECO:0000313" key="2">
    <source>
        <dbReference type="EMBL" id="NEV67470.1"/>
    </source>
</evidence>
<reference evidence="2" key="3">
    <citation type="submission" date="2020-02" db="EMBL/GenBank/DDBJ databases">
        <authorList>
            <person name="Sarangi A.N."/>
            <person name="Ghosh S."/>
            <person name="Mukherjee M."/>
            <person name="Tripathy S."/>
        </authorList>
    </citation>
    <scope>NUCLEOTIDE SEQUENCE</scope>
    <source>
        <strain evidence="2">BDU141951</strain>
    </source>
</reference>
<dbReference type="EMBL" id="JTHE02000003">
    <property type="protein sequence ID" value="NEV67470.1"/>
    <property type="molecule type" value="Genomic_DNA"/>
</dbReference>
<reference evidence="2" key="2">
    <citation type="journal article" date="2015" name="Genome Announc.">
        <title>Draft Genome Sequence of Filamentous Marine Cyanobacterium Lyngbya confervoides Strain BDU141951.</title>
        <authorList>
            <person name="Chandrababunaidu M.M."/>
            <person name="Sen D."/>
            <person name="Tripathy S."/>
        </authorList>
    </citation>
    <scope>NUCLEOTIDE SEQUENCE</scope>
    <source>
        <strain evidence="2">BDU141951</strain>
    </source>
</reference>
<evidence type="ECO:0000256" key="1">
    <source>
        <dbReference type="SAM" id="MobiDB-lite"/>
    </source>
</evidence>
<reference evidence="2" key="1">
    <citation type="submission" date="2014-11" db="EMBL/GenBank/DDBJ databases">
        <authorList>
            <person name="Malar M.C."/>
            <person name="Sen D."/>
            <person name="Tripathy S."/>
        </authorList>
    </citation>
    <scope>NUCLEOTIDE SEQUENCE</scope>
    <source>
        <strain evidence="2">BDU141951</strain>
    </source>
</reference>
<feature type="compositionally biased region" description="Basic and acidic residues" evidence="1">
    <location>
        <begin position="30"/>
        <end position="41"/>
    </location>
</feature>
<accession>A0A0C1UPH0</accession>
<protein>
    <submittedName>
        <fullName evidence="2">Uncharacterized protein</fullName>
    </submittedName>
</protein>
<comment type="caution">
    <text evidence="2">The sequence shown here is derived from an EMBL/GenBank/DDBJ whole genome shotgun (WGS) entry which is preliminary data.</text>
</comment>
<gene>
    <name evidence="2" type="ORF">QQ91_010115</name>
</gene>
<organism evidence="2">
    <name type="scientific">Lyngbya confervoides BDU141951</name>
    <dbReference type="NCBI Taxonomy" id="1574623"/>
    <lineage>
        <taxon>Bacteria</taxon>
        <taxon>Bacillati</taxon>
        <taxon>Cyanobacteriota</taxon>
        <taxon>Cyanophyceae</taxon>
        <taxon>Oscillatoriophycideae</taxon>
        <taxon>Oscillatoriales</taxon>
        <taxon>Microcoleaceae</taxon>
        <taxon>Lyngbya</taxon>
    </lineage>
</organism>
<name>A0A0C1UPH0_9CYAN</name>
<dbReference type="AlphaFoldDB" id="A0A0C1UPH0"/>
<feature type="region of interest" description="Disordered" evidence="1">
    <location>
        <begin position="28"/>
        <end position="63"/>
    </location>
</feature>
<proteinExistence type="predicted"/>
<sequence length="86" mass="9614">MNHQPQNRRHQAARKFVTALDELETVLNSKSRESGAHEATKGDQPSAPSESEMAAHNTEDFDQLLDEAVQDIEHFMAEVDPVQDDA</sequence>